<feature type="signal peptide" evidence="1">
    <location>
        <begin position="1"/>
        <end position="35"/>
    </location>
</feature>
<comment type="caution">
    <text evidence="2">The sequence shown here is derived from an EMBL/GenBank/DDBJ whole genome shotgun (WGS) entry which is preliminary data.</text>
</comment>
<reference evidence="2 3" key="1">
    <citation type="journal article" date="2021" name="Elife">
        <title>Chloroplast acquisition without the gene transfer in kleptoplastic sea slugs, Plakobranchus ocellatus.</title>
        <authorList>
            <person name="Maeda T."/>
            <person name="Takahashi S."/>
            <person name="Yoshida T."/>
            <person name="Shimamura S."/>
            <person name="Takaki Y."/>
            <person name="Nagai Y."/>
            <person name="Toyoda A."/>
            <person name="Suzuki Y."/>
            <person name="Arimoto A."/>
            <person name="Ishii H."/>
            <person name="Satoh N."/>
            <person name="Nishiyama T."/>
            <person name="Hasebe M."/>
            <person name="Maruyama T."/>
            <person name="Minagawa J."/>
            <person name="Obokata J."/>
            <person name="Shigenobu S."/>
        </authorList>
    </citation>
    <scope>NUCLEOTIDE SEQUENCE [LARGE SCALE GENOMIC DNA]</scope>
</reference>
<sequence>MTIHQCTTYSSLRRTQAALTFLLLCVLAWLCPSSANCSLNPVTWPSQQGIQTGAVCFDQIGGVASCTAACSSRQACKLVFLKSCGGADGQCTCTLSTTDHCRLFSNEFSVLPQNSSHCHEYEDRYELYFDRVMFKQFPHRLPINTISEFLVGGAEIISFSR</sequence>
<evidence type="ECO:0000313" key="2">
    <source>
        <dbReference type="EMBL" id="GFR75200.1"/>
    </source>
</evidence>
<feature type="chain" id="PRO_5043988478" description="Apple domain-containing protein" evidence="1">
    <location>
        <begin position="36"/>
        <end position="161"/>
    </location>
</feature>
<keyword evidence="3" id="KW-1185">Reference proteome</keyword>
<protein>
    <recommendedName>
        <fullName evidence="4">Apple domain-containing protein</fullName>
    </recommendedName>
</protein>
<gene>
    <name evidence="2" type="ORF">ElyMa_000449200</name>
</gene>
<organism evidence="2 3">
    <name type="scientific">Elysia marginata</name>
    <dbReference type="NCBI Taxonomy" id="1093978"/>
    <lineage>
        <taxon>Eukaryota</taxon>
        <taxon>Metazoa</taxon>
        <taxon>Spiralia</taxon>
        <taxon>Lophotrochozoa</taxon>
        <taxon>Mollusca</taxon>
        <taxon>Gastropoda</taxon>
        <taxon>Heterobranchia</taxon>
        <taxon>Euthyneura</taxon>
        <taxon>Panpulmonata</taxon>
        <taxon>Sacoglossa</taxon>
        <taxon>Placobranchoidea</taxon>
        <taxon>Plakobranchidae</taxon>
        <taxon>Elysia</taxon>
    </lineage>
</organism>
<dbReference type="Proteomes" id="UP000762676">
    <property type="component" value="Unassembled WGS sequence"/>
</dbReference>
<evidence type="ECO:0000313" key="3">
    <source>
        <dbReference type="Proteomes" id="UP000762676"/>
    </source>
</evidence>
<name>A0AAV4FSJ6_9GAST</name>
<dbReference type="EMBL" id="BMAT01000887">
    <property type="protein sequence ID" value="GFR75200.1"/>
    <property type="molecule type" value="Genomic_DNA"/>
</dbReference>
<evidence type="ECO:0000256" key="1">
    <source>
        <dbReference type="SAM" id="SignalP"/>
    </source>
</evidence>
<accession>A0AAV4FSJ6</accession>
<keyword evidence="1" id="KW-0732">Signal</keyword>
<dbReference type="AlphaFoldDB" id="A0AAV4FSJ6"/>
<evidence type="ECO:0008006" key="4">
    <source>
        <dbReference type="Google" id="ProtNLM"/>
    </source>
</evidence>
<proteinExistence type="predicted"/>